<feature type="signal peptide" evidence="1">
    <location>
        <begin position="1"/>
        <end position="23"/>
    </location>
</feature>
<dbReference type="Proteomes" id="UP000690515">
    <property type="component" value="Unassembled WGS sequence"/>
</dbReference>
<reference evidence="2 3" key="1">
    <citation type="submission" date="2021-04" db="EMBL/GenBank/DDBJ databases">
        <authorList>
            <person name="Pira H."/>
            <person name="Risdian C."/>
            <person name="Wink J."/>
        </authorList>
    </citation>
    <scope>NUCLEOTIDE SEQUENCE [LARGE SCALE GENOMIC DNA]</scope>
    <source>
        <strain evidence="2 3">WH53</strain>
    </source>
</reference>
<keyword evidence="1" id="KW-0732">Signal</keyword>
<accession>A0ABS5ZCU4</accession>
<proteinExistence type="predicted"/>
<evidence type="ECO:0000313" key="2">
    <source>
        <dbReference type="EMBL" id="MBU2711090.1"/>
    </source>
</evidence>
<dbReference type="RefSeq" id="WP_215819255.1">
    <property type="nucleotide sequence ID" value="NZ_JAGSOY010000014.1"/>
</dbReference>
<gene>
    <name evidence="2" type="ORF">KCG35_08460</name>
</gene>
<name>A0ABS5ZCU4_9GAMM</name>
<protein>
    <submittedName>
        <fullName evidence="2">Uncharacterized protein</fullName>
    </submittedName>
</protein>
<organism evidence="2 3">
    <name type="scientific">Zooshikella harenae</name>
    <dbReference type="NCBI Taxonomy" id="2827238"/>
    <lineage>
        <taxon>Bacteria</taxon>
        <taxon>Pseudomonadati</taxon>
        <taxon>Pseudomonadota</taxon>
        <taxon>Gammaproteobacteria</taxon>
        <taxon>Oceanospirillales</taxon>
        <taxon>Zooshikellaceae</taxon>
        <taxon>Zooshikella</taxon>
    </lineage>
</organism>
<keyword evidence="3" id="KW-1185">Reference proteome</keyword>
<dbReference type="EMBL" id="JAGSOY010000014">
    <property type="protein sequence ID" value="MBU2711090.1"/>
    <property type="molecule type" value="Genomic_DNA"/>
</dbReference>
<evidence type="ECO:0000256" key="1">
    <source>
        <dbReference type="SAM" id="SignalP"/>
    </source>
</evidence>
<evidence type="ECO:0000313" key="3">
    <source>
        <dbReference type="Proteomes" id="UP000690515"/>
    </source>
</evidence>
<feature type="chain" id="PRO_5045443967" evidence="1">
    <location>
        <begin position="24"/>
        <end position="172"/>
    </location>
</feature>
<comment type="caution">
    <text evidence="2">The sequence shown here is derived from an EMBL/GenBank/DDBJ whole genome shotgun (WGS) entry which is preliminary data.</text>
</comment>
<sequence length="172" mass="18328">MNKHLVSIPLASLILTLSASSIAEEAVDTSFSNVENTLMAPASDAEYKAAVKLKAMSSSTAQLSDAALNAARPACYSALPGKTNQSLIMVPLPDNKVDLDAVCHVAINNTWHAGGVAKGHYYYQNCGKLDNKKYGGGYTSFVTENYFESNRTKFSSCNATNAVVCCSPQFSN</sequence>